<dbReference type="InterPro" id="IPR013207">
    <property type="entry name" value="LGFP"/>
</dbReference>
<dbReference type="InterPro" id="IPR018077">
    <property type="entry name" value="Glyco_hydro_fam25_subgr"/>
</dbReference>
<gene>
    <name evidence="4" type="ORF">MXD59_03315</name>
</gene>
<keyword evidence="5" id="KW-1185">Reference proteome</keyword>
<keyword evidence="3" id="KW-0326">Glycosidase</keyword>
<evidence type="ECO:0000256" key="3">
    <source>
        <dbReference type="ARBA" id="ARBA00023295"/>
    </source>
</evidence>
<dbReference type="PANTHER" id="PTHR34135:SF2">
    <property type="entry name" value="LYSOZYME"/>
    <property type="match status" value="1"/>
</dbReference>
<proteinExistence type="inferred from homology"/>
<dbReference type="EMBL" id="JALKFT010000002">
    <property type="protein sequence ID" value="MCK9874820.1"/>
    <property type="molecule type" value="Genomic_DNA"/>
</dbReference>
<reference evidence="4 5" key="1">
    <citation type="submission" date="2022-04" db="EMBL/GenBank/DDBJ databases">
        <title>Genome diversity in the genus Frankia.</title>
        <authorList>
            <person name="Carlos-Shanley C."/>
            <person name="Hahn D."/>
        </authorList>
    </citation>
    <scope>NUCLEOTIDE SEQUENCE [LARGE SCALE GENOMIC DNA]</scope>
    <source>
        <strain evidence="4 5">Ag45/Mut15</strain>
    </source>
</reference>
<keyword evidence="2 4" id="KW-0378">Hydrolase</keyword>
<dbReference type="Proteomes" id="UP001201873">
    <property type="component" value="Unassembled WGS sequence"/>
</dbReference>
<comment type="similarity">
    <text evidence="1">Belongs to the glycosyl hydrolase 25 family.</text>
</comment>
<accession>A0ABT0JTC3</accession>
<dbReference type="InterPro" id="IPR002053">
    <property type="entry name" value="Glyco_hydro_25"/>
</dbReference>
<name>A0ABT0JTC3_9ACTN</name>
<dbReference type="PROSITE" id="PS51904">
    <property type="entry name" value="GLYCOSYL_HYDROL_F25_2"/>
    <property type="match status" value="1"/>
</dbReference>
<evidence type="ECO:0000313" key="5">
    <source>
        <dbReference type="Proteomes" id="UP001201873"/>
    </source>
</evidence>
<protein>
    <submittedName>
        <fullName evidence="4">Glycoside hydrolase</fullName>
    </submittedName>
</protein>
<dbReference type="Pfam" id="PF01183">
    <property type="entry name" value="Glyco_hydro_25"/>
    <property type="match status" value="1"/>
</dbReference>
<dbReference type="PANTHER" id="PTHR34135">
    <property type="entry name" value="LYSOZYME"/>
    <property type="match status" value="1"/>
</dbReference>
<dbReference type="CDD" id="cd00599">
    <property type="entry name" value="GH25_muramidase"/>
    <property type="match status" value="1"/>
</dbReference>
<organism evidence="4 5">
    <name type="scientific">Frankia umida</name>
    <dbReference type="NCBI Taxonomy" id="573489"/>
    <lineage>
        <taxon>Bacteria</taxon>
        <taxon>Bacillati</taxon>
        <taxon>Actinomycetota</taxon>
        <taxon>Actinomycetes</taxon>
        <taxon>Frankiales</taxon>
        <taxon>Frankiaceae</taxon>
        <taxon>Frankia</taxon>
    </lineage>
</organism>
<evidence type="ECO:0000256" key="2">
    <source>
        <dbReference type="ARBA" id="ARBA00022801"/>
    </source>
</evidence>
<dbReference type="Pfam" id="PF08310">
    <property type="entry name" value="LGFP"/>
    <property type="match status" value="3"/>
</dbReference>
<dbReference type="SMART" id="SM00641">
    <property type="entry name" value="Glyco_25"/>
    <property type="match status" value="1"/>
</dbReference>
<dbReference type="RefSeq" id="WP_248823389.1">
    <property type="nucleotide sequence ID" value="NZ_JALKFT010000002.1"/>
</dbReference>
<evidence type="ECO:0000256" key="1">
    <source>
        <dbReference type="ARBA" id="ARBA00010646"/>
    </source>
</evidence>
<dbReference type="SUPFAM" id="SSF51445">
    <property type="entry name" value="(Trans)glycosidases"/>
    <property type="match status" value="1"/>
</dbReference>
<sequence>MRLTPRPGRSDRPHTARTALAIPLPRRLLPVARITAATLTAATLTVATTVGVAQAAGPSPLWPRGVDISSWQHPYGAAIDWNAVHAAGVSFVYIKATENSQYTNKYYAGDRDAATKAGLAVGAFHYARPSASLGTAVEQAKHFVAAIGPAQAAGFLPPALDLEETGGLGPRPLAAWTRAFLEEVESETGRVPMVYSSQWFWTDRMANTREFTRYPLWFANHNDRATPNTIPGGWPGWAVWQYSATGTVAGIASQVDQDVLCCTPATLATLADGTRSEIQKWHAGAGLTALALGAPVGVENRAGGGGRWQQYANGLEFWSVATGVHALYGPISSKYLGLGGSNSFLGRPVSDVETATAPGGQQARFQGGWIYWGPATGAHEVHGRILSTYLGLGGSGSPLGLPTSDEYSVPGGRQSTFERGRLRWDAATGQVSQLPPGP</sequence>
<evidence type="ECO:0000313" key="4">
    <source>
        <dbReference type="EMBL" id="MCK9874820.1"/>
    </source>
</evidence>
<dbReference type="Gene3D" id="3.20.20.80">
    <property type="entry name" value="Glycosidases"/>
    <property type="match status" value="1"/>
</dbReference>
<dbReference type="GO" id="GO:0016787">
    <property type="term" value="F:hydrolase activity"/>
    <property type="evidence" value="ECO:0007669"/>
    <property type="project" value="UniProtKB-KW"/>
</dbReference>
<comment type="caution">
    <text evidence="4">The sequence shown here is derived from an EMBL/GenBank/DDBJ whole genome shotgun (WGS) entry which is preliminary data.</text>
</comment>
<dbReference type="InterPro" id="IPR017853">
    <property type="entry name" value="GH"/>
</dbReference>